<dbReference type="PANTHER" id="PTHR43124">
    <property type="entry name" value="PURINE EFFLUX PUMP PBUE"/>
    <property type="match status" value="1"/>
</dbReference>
<feature type="transmembrane region" description="Helical" evidence="6">
    <location>
        <begin position="70"/>
        <end position="89"/>
    </location>
</feature>
<organism evidence="8 9">
    <name type="scientific">Rhizobium lusitanum</name>
    <dbReference type="NCBI Taxonomy" id="293958"/>
    <lineage>
        <taxon>Bacteria</taxon>
        <taxon>Pseudomonadati</taxon>
        <taxon>Pseudomonadota</taxon>
        <taxon>Alphaproteobacteria</taxon>
        <taxon>Hyphomicrobiales</taxon>
        <taxon>Rhizobiaceae</taxon>
        <taxon>Rhizobium/Agrobacterium group</taxon>
        <taxon>Rhizobium</taxon>
    </lineage>
</organism>
<dbReference type="Proteomes" id="UP000565576">
    <property type="component" value="Unassembled WGS sequence"/>
</dbReference>
<feature type="transmembrane region" description="Helical" evidence="6">
    <location>
        <begin position="360"/>
        <end position="379"/>
    </location>
</feature>
<dbReference type="InterPro" id="IPR050189">
    <property type="entry name" value="MFS_Efflux_Transporters"/>
</dbReference>
<evidence type="ECO:0000313" key="9">
    <source>
        <dbReference type="Proteomes" id="UP000565576"/>
    </source>
</evidence>
<feature type="transmembrane region" description="Helical" evidence="6">
    <location>
        <begin position="269"/>
        <end position="288"/>
    </location>
</feature>
<sequence>MPPIICIFSLCAFAIGFTEFITIGLVSAMADDLHVDVTHVGLTITIYAAGVVIGAPVLTALAARLSRKSLILAAMLTFSAGNVIAGLSYSLTPLLFARLLSGLAHGVFFAVASSVSTRLVASDRAGSALALVFGGVTVAMSLGVPVGTWLGTILHWQVIFLVIAAFGLIGSFGIAALMPAGSGAGTAKGAGLRDLAVLFDRRLLAGASIPMLAYTGSFAFYTFVSPILLQVTHLSIGAASATLFAFGLGAAVGNVLGGRLTDRLGMDRASVILLAGIVLALALTAFALRQPAAMVGLVALVGLTTYGAIPPLQSRILMLAERHRSQAMDVASGMNIAAFNAGVVIGSVIGGAAIDAWGLASLASVGAGIAVISVLALLCQISLPSMRAVELGAAAVTTREGRSL</sequence>
<feature type="transmembrane region" description="Helical" evidence="6">
    <location>
        <begin position="95"/>
        <end position="116"/>
    </location>
</feature>
<evidence type="ECO:0000256" key="3">
    <source>
        <dbReference type="ARBA" id="ARBA00022692"/>
    </source>
</evidence>
<dbReference type="RefSeq" id="WP_184711140.1">
    <property type="nucleotide sequence ID" value="NZ_JACHBG010000032.1"/>
</dbReference>
<dbReference type="AlphaFoldDB" id="A0A7X0MHF9"/>
<keyword evidence="4 6" id="KW-1133">Transmembrane helix</keyword>
<evidence type="ECO:0000256" key="1">
    <source>
        <dbReference type="ARBA" id="ARBA00004651"/>
    </source>
</evidence>
<keyword evidence="3 6" id="KW-0812">Transmembrane</keyword>
<feature type="transmembrane region" description="Helical" evidence="6">
    <location>
        <begin position="236"/>
        <end position="257"/>
    </location>
</feature>
<accession>A0A7X0MHF9</accession>
<feature type="transmembrane region" description="Helical" evidence="6">
    <location>
        <begin position="128"/>
        <end position="150"/>
    </location>
</feature>
<feature type="transmembrane region" description="Helical" evidence="6">
    <location>
        <begin position="44"/>
        <end position="63"/>
    </location>
</feature>
<proteinExistence type="predicted"/>
<dbReference type="PANTHER" id="PTHR43124:SF8">
    <property type="entry name" value="INNER MEMBRANE TRANSPORT PROTEIN YDHP"/>
    <property type="match status" value="1"/>
</dbReference>
<feature type="domain" description="Major facilitator superfamily (MFS) profile" evidence="7">
    <location>
        <begin position="4"/>
        <end position="385"/>
    </location>
</feature>
<evidence type="ECO:0000256" key="4">
    <source>
        <dbReference type="ARBA" id="ARBA00022989"/>
    </source>
</evidence>
<dbReference type="InterPro" id="IPR020846">
    <property type="entry name" value="MFS_dom"/>
</dbReference>
<reference evidence="8 9" key="1">
    <citation type="submission" date="2020-08" db="EMBL/GenBank/DDBJ databases">
        <title>Genomic Encyclopedia of Type Strains, Phase IV (KMG-V): Genome sequencing to study the core and pangenomes of soil and plant-associated prokaryotes.</title>
        <authorList>
            <person name="Whitman W."/>
        </authorList>
    </citation>
    <scope>NUCLEOTIDE SEQUENCE [LARGE SCALE GENOMIC DNA]</scope>
    <source>
        <strain evidence="8 9">SEMIA 4060</strain>
    </source>
</reference>
<evidence type="ECO:0000313" key="8">
    <source>
        <dbReference type="EMBL" id="MBB6489175.1"/>
    </source>
</evidence>
<dbReference type="SUPFAM" id="SSF103473">
    <property type="entry name" value="MFS general substrate transporter"/>
    <property type="match status" value="1"/>
</dbReference>
<dbReference type="GO" id="GO:0022857">
    <property type="term" value="F:transmembrane transporter activity"/>
    <property type="evidence" value="ECO:0007669"/>
    <property type="project" value="InterPro"/>
</dbReference>
<dbReference type="PROSITE" id="PS50850">
    <property type="entry name" value="MFS"/>
    <property type="match status" value="1"/>
</dbReference>
<keyword evidence="5 6" id="KW-0472">Membrane</keyword>
<dbReference type="InterPro" id="IPR036259">
    <property type="entry name" value="MFS_trans_sf"/>
</dbReference>
<dbReference type="GO" id="GO:0005886">
    <property type="term" value="C:plasma membrane"/>
    <property type="evidence" value="ECO:0007669"/>
    <property type="project" value="UniProtKB-SubCell"/>
</dbReference>
<dbReference type="Gene3D" id="1.20.1250.20">
    <property type="entry name" value="MFS general substrate transporter like domains"/>
    <property type="match status" value="2"/>
</dbReference>
<feature type="transmembrane region" description="Helical" evidence="6">
    <location>
        <begin position="203"/>
        <end position="224"/>
    </location>
</feature>
<comment type="caution">
    <text evidence="8">The sequence shown here is derived from an EMBL/GenBank/DDBJ whole genome shotgun (WGS) entry which is preliminary data.</text>
</comment>
<dbReference type="CDD" id="cd17324">
    <property type="entry name" value="MFS_NepI_like"/>
    <property type="match status" value="1"/>
</dbReference>
<evidence type="ECO:0000256" key="6">
    <source>
        <dbReference type="SAM" id="Phobius"/>
    </source>
</evidence>
<feature type="transmembrane region" description="Helical" evidence="6">
    <location>
        <begin position="294"/>
        <end position="312"/>
    </location>
</feature>
<evidence type="ECO:0000256" key="5">
    <source>
        <dbReference type="ARBA" id="ARBA00023136"/>
    </source>
</evidence>
<gene>
    <name evidence="8" type="ORF">GGD46_006501</name>
</gene>
<comment type="subcellular location">
    <subcellularLocation>
        <location evidence="1">Cell membrane</location>
        <topology evidence="1">Multi-pass membrane protein</topology>
    </subcellularLocation>
</comment>
<evidence type="ECO:0000256" key="2">
    <source>
        <dbReference type="ARBA" id="ARBA00022475"/>
    </source>
</evidence>
<dbReference type="Pfam" id="PF07690">
    <property type="entry name" value="MFS_1"/>
    <property type="match status" value="2"/>
</dbReference>
<name>A0A7X0MHF9_9HYPH</name>
<dbReference type="InterPro" id="IPR011701">
    <property type="entry name" value="MFS"/>
</dbReference>
<keyword evidence="2" id="KW-1003">Cell membrane</keyword>
<evidence type="ECO:0000259" key="7">
    <source>
        <dbReference type="PROSITE" id="PS50850"/>
    </source>
</evidence>
<feature type="transmembrane region" description="Helical" evidence="6">
    <location>
        <begin position="156"/>
        <end position="182"/>
    </location>
</feature>
<feature type="transmembrane region" description="Helical" evidence="6">
    <location>
        <begin position="333"/>
        <end position="354"/>
    </location>
</feature>
<protein>
    <submittedName>
        <fullName evidence="8">Putative MFS family arabinose efflux permease</fullName>
    </submittedName>
</protein>
<dbReference type="EMBL" id="JACHBG010000032">
    <property type="protein sequence ID" value="MBB6489175.1"/>
    <property type="molecule type" value="Genomic_DNA"/>
</dbReference>